<gene>
    <name evidence="2" type="ORF">O181_071564</name>
</gene>
<keyword evidence="1" id="KW-0732">Signal</keyword>
<feature type="signal peptide" evidence="1">
    <location>
        <begin position="1"/>
        <end position="24"/>
    </location>
</feature>
<protein>
    <submittedName>
        <fullName evidence="2">Uncharacterized protein</fullName>
    </submittedName>
</protein>
<reference evidence="2" key="1">
    <citation type="submission" date="2021-03" db="EMBL/GenBank/DDBJ databases">
        <title>Draft genome sequence of rust myrtle Austropuccinia psidii MF-1, a brazilian biotype.</title>
        <authorList>
            <person name="Quecine M.C."/>
            <person name="Pachon D.M.R."/>
            <person name="Bonatelli M.L."/>
            <person name="Correr F.H."/>
            <person name="Franceschini L.M."/>
            <person name="Leite T.F."/>
            <person name="Margarido G.R.A."/>
            <person name="Almeida C.A."/>
            <person name="Ferrarezi J.A."/>
            <person name="Labate C.A."/>
        </authorList>
    </citation>
    <scope>NUCLEOTIDE SEQUENCE</scope>
    <source>
        <strain evidence="2">MF-1</strain>
    </source>
</reference>
<dbReference type="AlphaFoldDB" id="A0A9Q3IAM1"/>
<proteinExistence type="predicted"/>
<dbReference type="Proteomes" id="UP000765509">
    <property type="component" value="Unassembled WGS sequence"/>
</dbReference>
<sequence>MDCLWWHVIIHMSWFPILQKIAYARAGFQCFTCKLLRLYKLQTIQTTPYAGAGSQRLQHKSLHGAGSQQFQSFLMLVLASDNSHTNPDACVGSRQFKQFLTPGQASDSSHANPFACAGSNIAKNSLRLCRLPTIHMQILMLVKVPTNSNNSLNQGRLPTIYMRILMLVQVLTMLEIPYACAGFQQFTCKPLLL</sequence>
<keyword evidence="3" id="KW-1185">Reference proteome</keyword>
<name>A0A9Q3IAM1_9BASI</name>
<feature type="chain" id="PRO_5040332075" evidence="1">
    <location>
        <begin position="25"/>
        <end position="193"/>
    </location>
</feature>
<organism evidence="2 3">
    <name type="scientific">Austropuccinia psidii MF-1</name>
    <dbReference type="NCBI Taxonomy" id="1389203"/>
    <lineage>
        <taxon>Eukaryota</taxon>
        <taxon>Fungi</taxon>
        <taxon>Dikarya</taxon>
        <taxon>Basidiomycota</taxon>
        <taxon>Pucciniomycotina</taxon>
        <taxon>Pucciniomycetes</taxon>
        <taxon>Pucciniales</taxon>
        <taxon>Sphaerophragmiaceae</taxon>
        <taxon>Austropuccinia</taxon>
    </lineage>
</organism>
<evidence type="ECO:0000313" key="2">
    <source>
        <dbReference type="EMBL" id="MBW0531849.1"/>
    </source>
</evidence>
<comment type="caution">
    <text evidence="2">The sequence shown here is derived from an EMBL/GenBank/DDBJ whole genome shotgun (WGS) entry which is preliminary data.</text>
</comment>
<dbReference type="EMBL" id="AVOT02037188">
    <property type="protein sequence ID" value="MBW0531849.1"/>
    <property type="molecule type" value="Genomic_DNA"/>
</dbReference>
<accession>A0A9Q3IAM1</accession>
<evidence type="ECO:0000256" key="1">
    <source>
        <dbReference type="SAM" id="SignalP"/>
    </source>
</evidence>
<evidence type="ECO:0000313" key="3">
    <source>
        <dbReference type="Proteomes" id="UP000765509"/>
    </source>
</evidence>